<evidence type="ECO:0000313" key="2">
    <source>
        <dbReference type="Proteomes" id="UP000054815"/>
    </source>
</evidence>
<protein>
    <recommendedName>
        <fullName evidence="3">FLYWCH-type domain-containing protein</fullName>
    </recommendedName>
</protein>
<comment type="caution">
    <text evidence="1">The sequence shown here is derived from an EMBL/GenBank/DDBJ whole genome shotgun (WGS) entry which is preliminary data.</text>
</comment>
<dbReference type="Proteomes" id="UP000054815">
    <property type="component" value="Unassembled WGS sequence"/>
</dbReference>
<organism evidence="1 2">
    <name type="scientific">Trichinella pseudospiralis</name>
    <name type="common">Parasitic roundworm</name>
    <dbReference type="NCBI Taxonomy" id="6337"/>
    <lineage>
        <taxon>Eukaryota</taxon>
        <taxon>Metazoa</taxon>
        <taxon>Ecdysozoa</taxon>
        <taxon>Nematoda</taxon>
        <taxon>Enoplea</taxon>
        <taxon>Dorylaimia</taxon>
        <taxon>Trichinellida</taxon>
        <taxon>Trichinellidae</taxon>
        <taxon>Trichinella</taxon>
    </lineage>
</organism>
<gene>
    <name evidence="1" type="ORF">T4E_1444</name>
</gene>
<sequence>MADIAELRHVTNRRGGTSLVYAGRSYKLKYRQTELLLFWYRTKKGCKDGLSTNLDVTAVLRQTSHSKNCPVDEDIAYQMENRAMLKKRSAEEAKTIRKFMMKKPQPPTLSHQHPASFYFLEKSGVQCINNGRIAFQDFPEIARILFLHLNLQEQSLGKRFR</sequence>
<accession>A0A0V0YKJ2</accession>
<name>A0A0V0YKJ2_TRIPS</name>
<proteinExistence type="predicted"/>
<evidence type="ECO:0008006" key="3">
    <source>
        <dbReference type="Google" id="ProtNLM"/>
    </source>
</evidence>
<dbReference type="EMBL" id="JYDU01000007">
    <property type="protein sequence ID" value="KRY00621.1"/>
    <property type="molecule type" value="Genomic_DNA"/>
</dbReference>
<dbReference type="AlphaFoldDB" id="A0A0V0YKJ2"/>
<evidence type="ECO:0000313" key="1">
    <source>
        <dbReference type="EMBL" id="KRY00621.1"/>
    </source>
</evidence>
<reference evidence="1 2" key="1">
    <citation type="submission" date="2015-01" db="EMBL/GenBank/DDBJ databases">
        <title>Evolution of Trichinella species and genotypes.</title>
        <authorList>
            <person name="Korhonen P.K."/>
            <person name="Edoardo P."/>
            <person name="Giuseppe L.R."/>
            <person name="Gasser R.B."/>
        </authorList>
    </citation>
    <scope>NUCLEOTIDE SEQUENCE [LARGE SCALE GENOMIC DNA]</scope>
    <source>
        <strain evidence="1">ISS141</strain>
    </source>
</reference>